<proteinExistence type="predicted"/>
<dbReference type="AlphaFoldDB" id="A0A370KTF2"/>
<organism evidence="1 2">
    <name type="scientific">Rhizobium grahamii</name>
    <dbReference type="NCBI Taxonomy" id="1120045"/>
    <lineage>
        <taxon>Bacteria</taxon>
        <taxon>Pseudomonadati</taxon>
        <taxon>Pseudomonadota</taxon>
        <taxon>Alphaproteobacteria</taxon>
        <taxon>Hyphomicrobiales</taxon>
        <taxon>Rhizobiaceae</taxon>
        <taxon>Rhizobium/Agrobacterium group</taxon>
        <taxon>Rhizobium</taxon>
    </lineage>
</organism>
<dbReference type="RefSeq" id="WP_114712381.1">
    <property type="nucleotide sequence ID" value="NZ_KZ857258.1"/>
</dbReference>
<reference evidence="1 2" key="1">
    <citation type="submission" date="2017-03" db="EMBL/GenBank/DDBJ databases">
        <title>Genome analysis of Rhizobial strains effectives or ineffectives for nitrogen fixation isolated from bean seeds.</title>
        <authorList>
            <person name="Peralta H."/>
            <person name="Aguilar-Vera A."/>
            <person name="Mora Y."/>
            <person name="Vargas-Lagunas C."/>
            <person name="Girard L."/>
            <person name="Mora J."/>
        </authorList>
    </citation>
    <scope>NUCLEOTIDE SEQUENCE [LARGE SCALE GENOMIC DNA]</scope>
    <source>
        <strain evidence="1 2">CCGM3</strain>
    </source>
</reference>
<dbReference type="Proteomes" id="UP000254939">
    <property type="component" value="Unassembled WGS sequence"/>
</dbReference>
<protein>
    <submittedName>
        <fullName evidence="1">Uncharacterized protein</fullName>
    </submittedName>
</protein>
<dbReference type="EMBL" id="NAAC01000007">
    <property type="protein sequence ID" value="RDJ13923.1"/>
    <property type="molecule type" value="Genomic_DNA"/>
</dbReference>
<sequence length="86" mass="9083">MLKFLAYIPDGELFDAKCALLQFAGVASDERHLVVIDSVAEVADVRAALDKTGKDYLLIELGPASIVSCKGDADLRSTAEALASAE</sequence>
<name>A0A370KTF2_9HYPH</name>
<gene>
    <name evidence="1" type="ORF">B5K06_08105</name>
</gene>
<evidence type="ECO:0000313" key="1">
    <source>
        <dbReference type="EMBL" id="RDJ13923.1"/>
    </source>
</evidence>
<accession>A0A370KTF2</accession>
<evidence type="ECO:0000313" key="2">
    <source>
        <dbReference type="Proteomes" id="UP000254939"/>
    </source>
</evidence>
<dbReference type="OrthoDB" id="8392242at2"/>
<comment type="caution">
    <text evidence="1">The sequence shown here is derived from an EMBL/GenBank/DDBJ whole genome shotgun (WGS) entry which is preliminary data.</text>
</comment>